<feature type="active site" description="O-(5'-phospho-DNA)-serine intermediate" evidence="4">
    <location>
        <position position="15"/>
    </location>
</feature>
<feature type="coiled-coil region" evidence="5">
    <location>
        <begin position="345"/>
        <end position="414"/>
    </location>
</feature>
<dbReference type="Proteomes" id="UP000728968">
    <property type="component" value="Unassembled WGS sequence"/>
</dbReference>
<keyword evidence="9" id="KW-1185">Reference proteome</keyword>
<dbReference type="PANTHER" id="PTHR30461">
    <property type="entry name" value="DNA-INVERTASE FROM LAMBDOID PROPHAGE"/>
    <property type="match status" value="1"/>
</dbReference>
<gene>
    <name evidence="8" type="ORF">H6A04_02175</name>
</gene>
<proteinExistence type="predicted"/>
<evidence type="ECO:0000256" key="2">
    <source>
        <dbReference type="ARBA" id="ARBA00023125"/>
    </source>
</evidence>
<dbReference type="PROSITE" id="PS51737">
    <property type="entry name" value="RECOMBINASE_DNA_BIND"/>
    <property type="match status" value="1"/>
</dbReference>
<dbReference type="CDD" id="cd00338">
    <property type="entry name" value="Ser_Recombinase"/>
    <property type="match status" value="1"/>
</dbReference>
<evidence type="ECO:0000259" key="7">
    <source>
        <dbReference type="PROSITE" id="PS51737"/>
    </source>
</evidence>
<dbReference type="Pfam" id="PF00239">
    <property type="entry name" value="Resolvase"/>
    <property type="match status" value="1"/>
</dbReference>
<protein>
    <submittedName>
        <fullName evidence="8">Recombinase family protein</fullName>
    </submittedName>
</protein>
<dbReference type="SMART" id="SM00857">
    <property type="entry name" value="Resolvase"/>
    <property type="match status" value="1"/>
</dbReference>
<dbReference type="InterPro" id="IPR038109">
    <property type="entry name" value="DNA_bind_recomb_sf"/>
</dbReference>
<dbReference type="PANTHER" id="PTHR30461:SF23">
    <property type="entry name" value="DNA RECOMBINASE-RELATED"/>
    <property type="match status" value="1"/>
</dbReference>
<name>A0ABS2FZA9_FUSMR</name>
<reference evidence="8 9" key="1">
    <citation type="journal article" date="2021" name="Sci. Rep.">
        <title>The distribution of antibiotic resistance genes in chicken gut microbiota commensals.</title>
        <authorList>
            <person name="Juricova H."/>
            <person name="Matiasovicova J."/>
            <person name="Kubasova T."/>
            <person name="Cejkova D."/>
            <person name="Rychlik I."/>
        </authorList>
    </citation>
    <scope>NUCLEOTIDE SEQUENCE [LARGE SCALE GENOMIC DNA]</scope>
    <source>
        <strain evidence="8 9">An425</strain>
    </source>
</reference>
<dbReference type="InterPro" id="IPR006119">
    <property type="entry name" value="Resolv_N"/>
</dbReference>
<evidence type="ECO:0000313" key="9">
    <source>
        <dbReference type="Proteomes" id="UP000728968"/>
    </source>
</evidence>
<evidence type="ECO:0000259" key="6">
    <source>
        <dbReference type="PROSITE" id="PS51736"/>
    </source>
</evidence>
<dbReference type="Pfam" id="PF07508">
    <property type="entry name" value="Recombinase"/>
    <property type="match status" value="1"/>
</dbReference>
<organism evidence="8 9">
    <name type="scientific">Fusobacterium mortiferum</name>
    <dbReference type="NCBI Taxonomy" id="850"/>
    <lineage>
        <taxon>Bacteria</taxon>
        <taxon>Fusobacteriati</taxon>
        <taxon>Fusobacteriota</taxon>
        <taxon>Fusobacteriia</taxon>
        <taxon>Fusobacteriales</taxon>
        <taxon>Fusobacteriaceae</taxon>
        <taxon>Fusobacterium</taxon>
    </lineage>
</organism>
<keyword evidence="5" id="KW-0175">Coiled coil</keyword>
<dbReference type="InterPro" id="IPR050639">
    <property type="entry name" value="SSR_resolvase"/>
</dbReference>
<dbReference type="RefSeq" id="WP_204710538.1">
    <property type="nucleotide sequence ID" value="NZ_JACJLT010000011.1"/>
</dbReference>
<dbReference type="SUPFAM" id="SSF53041">
    <property type="entry name" value="Resolvase-like"/>
    <property type="match status" value="1"/>
</dbReference>
<dbReference type="InterPro" id="IPR011109">
    <property type="entry name" value="DNA_bind_recombinase_dom"/>
</dbReference>
<dbReference type="Gene3D" id="3.40.50.1390">
    <property type="entry name" value="Resolvase, N-terminal catalytic domain"/>
    <property type="match status" value="1"/>
</dbReference>
<evidence type="ECO:0000256" key="5">
    <source>
        <dbReference type="SAM" id="Coils"/>
    </source>
</evidence>
<dbReference type="PROSITE" id="PS51736">
    <property type="entry name" value="RECOMBINASES_3"/>
    <property type="match status" value="1"/>
</dbReference>
<evidence type="ECO:0000313" key="8">
    <source>
        <dbReference type="EMBL" id="MBM6874479.1"/>
    </source>
</evidence>
<evidence type="ECO:0000256" key="4">
    <source>
        <dbReference type="PROSITE-ProRule" id="PRU10137"/>
    </source>
</evidence>
<evidence type="ECO:0000256" key="3">
    <source>
        <dbReference type="ARBA" id="ARBA00023172"/>
    </source>
</evidence>
<dbReference type="Gene3D" id="3.90.1750.20">
    <property type="entry name" value="Putative Large Serine Recombinase, Chain B, Domain 2"/>
    <property type="match status" value="1"/>
</dbReference>
<dbReference type="PROSITE" id="PS00397">
    <property type="entry name" value="RECOMBINASES_1"/>
    <property type="match status" value="1"/>
</dbReference>
<keyword evidence="3" id="KW-0233">DNA recombination</keyword>
<keyword evidence="2" id="KW-0238">DNA-binding</keyword>
<feature type="domain" description="Resolvase/invertase-type recombinase catalytic" evidence="6">
    <location>
        <begin position="7"/>
        <end position="153"/>
    </location>
</feature>
<comment type="caution">
    <text evidence="8">The sequence shown here is derived from an EMBL/GenBank/DDBJ whole genome shotgun (WGS) entry which is preliminary data.</text>
</comment>
<feature type="domain" description="Recombinase" evidence="7">
    <location>
        <begin position="161"/>
        <end position="270"/>
    </location>
</feature>
<dbReference type="InterPro" id="IPR006118">
    <property type="entry name" value="Recombinase_CS"/>
</dbReference>
<dbReference type="EMBL" id="JACJLT010000011">
    <property type="protein sequence ID" value="MBM6874479.1"/>
    <property type="molecule type" value="Genomic_DNA"/>
</dbReference>
<evidence type="ECO:0000256" key="1">
    <source>
        <dbReference type="ARBA" id="ARBA00022908"/>
    </source>
</evidence>
<keyword evidence="1" id="KW-0229">DNA integration</keyword>
<dbReference type="InterPro" id="IPR036162">
    <property type="entry name" value="Resolvase-like_N_sf"/>
</dbReference>
<accession>A0ABS2FZA9</accession>
<sequence length="465" mass="54366">MLKKTIKALIYIRVSTIMQEEKDSLLFQKKKCEDFCNAKGWEIYSILEDVESGANDDRAGFIQLQNEIQSKNFDILVVFESSRISRKTLTMLNFVLMLEEYGIKFVSISQPELDTTTPTGMLFFQIQSSLGEYERKQISSRVKSSKWQRIKEGLWQGGTIPIGYKKVEDKIIIDEKLANEVKSMFYHYLSTQSLKQTAKAFNKPIASLKWILQNPFYLGKLTYGKKEKNINTGVIKINNTVHIFQGQHPPLIDEETFDKVQKILALKKRVIQSENILLFSGILRCSCGEKMYKNTSMCRGNIQIRYYCKKCYKTLAYKKAETNIIKALLSLKELSELDEIVDEENDLLKNKMETLKETLKAINLERKKFIDLYSKDYISTEELDEKMKKNRELVKDVEDNIKRLQKIMEEEKISKNYNSNLETLKAVLNDMENCDRLEIHNMFKLLIKKIDLIPTKPVEFKVYIR</sequence>